<gene>
    <name evidence="2" type="ORF">JYK14_16925</name>
</gene>
<evidence type="ECO:0000313" key="3">
    <source>
        <dbReference type="Proteomes" id="UP001523392"/>
    </source>
</evidence>
<proteinExistence type="predicted"/>
<dbReference type="RefSeq" id="WP_252954467.1">
    <property type="nucleotide sequence ID" value="NZ_JAFIRR010000106.1"/>
</dbReference>
<keyword evidence="3" id="KW-1185">Reference proteome</keyword>
<organism evidence="2 3">
    <name type="scientific">Siccirubricoccus soli</name>
    <dbReference type="NCBI Taxonomy" id="2899147"/>
    <lineage>
        <taxon>Bacteria</taxon>
        <taxon>Pseudomonadati</taxon>
        <taxon>Pseudomonadota</taxon>
        <taxon>Alphaproteobacteria</taxon>
        <taxon>Acetobacterales</taxon>
        <taxon>Roseomonadaceae</taxon>
        <taxon>Siccirubricoccus</taxon>
    </lineage>
</organism>
<sequence>MEFELLERLPFAGGQEFDATGAYELLLGRLHYAVDPRDPRNAPITDLHLAPTGPDGRIRFAGDLQILKPVDLTRGNRRLFFDWGNRGNKRCLQYFNDAAASNTPLAPEHAGNGFLMRRGYSIVWGAWQGDLLAGNGRVLLDVPKLPGIRGLARAEFIGQEGVNTFPLGVYTSTYAPPAVEGGRATLTRRRYPWDAREEVPQAEWCFGRYETGMGLEVFGRDSIIAPSRTHIHMPAGFRPGWIHELVWEAEAPLVLGLGHAAVRDAVSWLRHAEAPANPLHGAVEKAYGFGRSQTGRAIRDFLYHGFNADTAGRRVFDGLMPHVAGAGRLFTGRFGNLTVPAGQHYEDHDNPADAFPFSYAETTDHLTGRTDAILKRPQTDPLVLHSQSATEYWQRRGSLVHSTTTGEDLPQPDTVRIYHWCSSQHAANPRMGRPARGPFANPENVVATSMLFRALLDALDAWATHGTPPPESRMPRRSDGTALGFEAWRARFPAIPGVALPQSPSRFELFDHGIENGVMTQLPPRLADATGYTVLLPATDADGNDLGGVRAPMVAAPLATYTAWNLRARFHGAGALHEYTGSTIPFPDTEAERLATGDPRPSVQARYGTAEGYVAAIAASAQALVAERLMLEEDVPRCVAAAANWGAPRHEVGL</sequence>
<name>A0ABT1D7C8_9PROT</name>
<dbReference type="InterPro" id="IPR045394">
    <property type="entry name" value="Abhydrolase_dom"/>
</dbReference>
<comment type="caution">
    <text evidence="2">The sequence shown here is derived from an EMBL/GenBank/DDBJ whole genome shotgun (WGS) entry which is preliminary data.</text>
</comment>
<protein>
    <recommendedName>
        <fullName evidence="1">Alpha/beta hydrolase domain-containing protein</fullName>
    </recommendedName>
</protein>
<dbReference type="Proteomes" id="UP001523392">
    <property type="component" value="Unassembled WGS sequence"/>
</dbReference>
<evidence type="ECO:0000259" key="1">
    <source>
        <dbReference type="Pfam" id="PF20091"/>
    </source>
</evidence>
<evidence type="ECO:0000313" key="2">
    <source>
        <dbReference type="EMBL" id="MCO6417833.1"/>
    </source>
</evidence>
<dbReference type="EMBL" id="JAFIRR010000106">
    <property type="protein sequence ID" value="MCO6417833.1"/>
    <property type="molecule type" value="Genomic_DNA"/>
</dbReference>
<dbReference type="Pfam" id="PF20091">
    <property type="entry name" value="Abhydrolase_10"/>
    <property type="match status" value="1"/>
</dbReference>
<reference evidence="2 3" key="1">
    <citation type="submission" date="2021-12" db="EMBL/GenBank/DDBJ databases">
        <title>Siccirubricoccus leaddurans sp. nov., a high concentration Zn2+ tolerance bacterium.</title>
        <authorList>
            <person name="Cao Y."/>
        </authorList>
    </citation>
    <scope>NUCLEOTIDE SEQUENCE [LARGE SCALE GENOMIC DNA]</scope>
    <source>
        <strain evidence="2 3">KC 17139</strain>
    </source>
</reference>
<accession>A0ABT1D7C8</accession>
<feature type="domain" description="Alpha/beta hydrolase" evidence="1">
    <location>
        <begin position="256"/>
        <end position="639"/>
    </location>
</feature>